<comment type="caution">
    <text evidence="6">The sequence shown here is derived from an EMBL/GenBank/DDBJ whole genome shotgun (WGS) entry which is preliminary data.</text>
</comment>
<feature type="domain" description="Myb/SANT-like DNA-binding" evidence="5">
    <location>
        <begin position="22"/>
        <end position="97"/>
    </location>
</feature>
<feature type="compositionally biased region" description="Basic residues" evidence="4">
    <location>
        <begin position="91"/>
        <end position="105"/>
    </location>
</feature>
<dbReference type="Pfam" id="PF13873">
    <property type="entry name" value="Myb_DNA-bind_5"/>
    <property type="match status" value="1"/>
</dbReference>
<reference evidence="6 7" key="1">
    <citation type="submission" date="2024-08" db="EMBL/GenBank/DDBJ databases">
        <authorList>
            <person name="Cucini C."/>
            <person name="Frati F."/>
        </authorList>
    </citation>
    <scope>NUCLEOTIDE SEQUENCE [LARGE SCALE GENOMIC DNA]</scope>
</reference>
<comment type="function">
    <text evidence="3">Involved in transvection phenomena (= synapsis-dependent gene expression), where the synaptic pairing of chromosomes carrying genes with which zeste interacts influences the expression of these genes. Zeste binds to DNA and stimulates transcription from a nearby promoter.</text>
</comment>
<evidence type="ECO:0000256" key="3">
    <source>
        <dbReference type="ARBA" id="ARBA00025466"/>
    </source>
</evidence>
<evidence type="ECO:0000256" key="2">
    <source>
        <dbReference type="ARBA" id="ARBA00016807"/>
    </source>
</evidence>
<evidence type="ECO:0000313" key="7">
    <source>
        <dbReference type="Proteomes" id="UP001642540"/>
    </source>
</evidence>
<evidence type="ECO:0000256" key="4">
    <source>
        <dbReference type="SAM" id="MobiDB-lite"/>
    </source>
</evidence>
<keyword evidence="7" id="KW-1185">Reference proteome</keyword>
<feature type="region of interest" description="Disordered" evidence="4">
    <location>
        <begin position="1"/>
        <end position="23"/>
    </location>
</feature>
<feature type="compositionally biased region" description="Polar residues" evidence="4">
    <location>
        <begin position="194"/>
        <end position="206"/>
    </location>
</feature>
<feature type="region of interest" description="Disordered" evidence="4">
    <location>
        <begin position="87"/>
        <end position="120"/>
    </location>
</feature>
<comment type="subunit">
    <text evidence="1">Self-associates forming complexes of several hundred monomers.</text>
</comment>
<gene>
    <name evidence="6" type="ORF">ODALV1_LOCUS28722</name>
</gene>
<dbReference type="InterPro" id="IPR028002">
    <property type="entry name" value="Myb_DNA-bind_5"/>
</dbReference>
<sequence length="284" mass="32445">MSDYEEMDTQNNPTANKERGKTPAFTAYEKALLEELVDDDKDNIENTKTDYGSIHRKQKAWSNLEANFNADPKTVKRTQEQLKKAWDNRKQKAKKAKAAHNKSIRRTGGGPPDTPLPPDVERICKMIPNQLNSLRNPFDCDGEFELDSSEPFVITSSEKENENITDKNSEVIFLPTTKVDATAKSHASTKTKECQQNAGPTTTPGPKQQKKDPRSMLVELEGKEHDERMKNLRKQGQILDCELKIKKRKREMMEEEHALQIEILKQKIHRTKADESVCSSSDEY</sequence>
<dbReference type="PANTHER" id="PTHR21411">
    <property type="entry name" value="APONTIC"/>
    <property type="match status" value="1"/>
</dbReference>
<proteinExistence type="predicted"/>
<evidence type="ECO:0000259" key="5">
    <source>
        <dbReference type="Pfam" id="PF13873"/>
    </source>
</evidence>
<feature type="region of interest" description="Disordered" evidence="4">
    <location>
        <begin position="183"/>
        <end position="214"/>
    </location>
</feature>
<name>A0ABP1S284_9HEXA</name>
<dbReference type="EMBL" id="CAXLJM020000146">
    <property type="protein sequence ID" value="CAL8141451.1"/>
    <property type="molecule type" value="Genomic_DNA"/>
</dbReference>
<dbReference type="Proteomes" id="UP001642540">
    <property type="component" value="Unassembled WGS sequence"/>
</dbReference>
<dbReference type="PANTHER" id="PTHR21411:SF0">
    <property type="entry name" value="REGULATORY PROTEIN ZESTE"/>
    <property type="match status" value="1"/>
</dbReference>
<protein>
    <recommendedName>
        <fullName evidence="2">Regulatory protein zeste</fullName>
    </recommendedName>
</protein>
<accession>A0ABP1S284</accession>
<organism evidence="6 7">
    <name type="scientific">Orchesella dallaii</name>
    <dbReference type="NCBI Taxonomy" id="48710"/>
    <lineage>
        <taxon>Eukaryota</taxon>
        <taxon>Metazoa</taxon>
        <taxon>Ecdysozoa</taxon>
        <taxon>Arthropoda</taxon>
        <taxon>Hexapoda</taxon>
        <taxon>Collembola</taxon>
        <taxon>Entomobryomorpha</taxon>
        <taxon>Entomobryoidea</taxon>
        <taxon>Orchesellidae</taxon>
        <taxon>Orchesellinae</taxon>
        <taxon>Orchesella</taxon>
    </lineage>
</organism>
<evidence type="ECO:0000256" key="1">
    <source>
        <dbReference type="ARBA" id="ARBA00011764"/>
    </source>
</evidence>
<evidence type="ECO:0000313" key="6">
    <source>
        <dbReference type="EMBL" id="CAL8141451.1"/>
    </source>
</evidence>